<evidence type="ECO:0000313" key="1">
    <source>
        <dbReference type="EMBL" id="KII64643.1"/>
    </source>
</evidence>
<reference evidence="1 3" key="1">
    <citation type="journal article" date="2014" name="Genome Biol. Evol.">
        <title>The genome of the myxosporean Thelohanellus kitauei shows adaptations to nutrient acquisition within its fish host.</title>
        <authorList>
            <person name="Yang Y."/>
            <person name="Xiong J."/>
            <person name="Zhou Z."/>
            <person name="Huo F."/>
            <person name="Miao W."/>
            <person name="Ran C."/>
            <person name="Liu Y."/>
            <person name="Zhang J."/>
            <person name="Feng J."/>
            <person name="Wang M."/>
            <person name="Wang M."/>
            <person name="Wang L."/>
            <person name="Yao B."/>
        </authorList>
    </citation>
    <scope>NUCLEOTIDE SEQUENCE [LARGE SCALE GENOMIC DNA]</scope>
    <source>
        <strain evidence="1">Wuqing</strain>
    </source>
</reference>
<proteinExistence type="predicted"/>
<evidence type="ECO:0000313" key="3">
    <source>
        <dbReference type="Proteomes" id="UP000031668"/>
    </source>
</evidence>
<protein>
    <submittedName>
        <fullName evidence="1">Uncharacterized protein</fullName>
    </submittedName>
</protein>
<dbReference type="Proteomes" id="UP000031668">
    <property type="component" value="Unassembled WGS sequence"/>
</dbReference>
<name>A0A0C2J690_THEKT</name>
<dbReference type="EMBL" id="JWZT01002055">
    <property type="protein sequence ID" value="KII70491.1"/>
    <property type="molecule type" value="Genomic_DNA"/>
</dbReference>
<gene>
    <name evidence="1" type="ORF">RF11_01585</name>
    <name evidence="2" type="ORF">RF11_11827</name>
</gene>
<dbReference type="OrthoDB" id="424490at2759"/>
<evidence type="ECO:0000313" key="2">
    <source>
        <dbReference type="EMBL" id="KII70491.1"/>
    </source>
</evidence>
<sequence>MAINEKSILGQMTSTETICDWYTFCLEVCCEIVSRRDGPIGRPSTIVEIDQGKFCRCKYNRKDSLMASGFSASIVEKPRRIYCFSTKTGQKRADIDDSRKPFCFERLISLIDFADPVTCAIIQNVESQWWQILRNLPDTHTPLSFTSVFGWIPFQHVVTS</sequence>
<comment type="caution">
    <text evidence="1">The sequence shown here is derived from an EMBL/GenBank/DDBJ whole genome shotgun (WGS) entry which is preliminary data.</text>
</comment>
<organism evidence="1 3">
    <name type="scientific">Thelohanellus kitauei</name>
    <name type="common">Myxosporean</name>
    <dbReference type="NCBI Taxonomy" id="669202"/>
    <lineage>
        <taxon>Eukaryota</taxon>
        <taxon>Metazoa</taxon>
        <taxon>Cnidaria</taxon>
        <taxon>Myxozoa</taxon>
        <taxon>Myxosporea</taxon>
        <taxon>Bivalvulida</taxon>
        <taxon>Platysporina</taxon>
        <taxon>Myxobolidae</taxon>
        <taxon>Thelohanellus</taxon>
    </lineage>
</organism>
<dbReference type="AlphaFoldDB" id="A0A0C2J690"/>
<keyword evidence="3" id="KW-1185">Reference proteome</keyword>
<accession>A0A0C2J690</accession>
<dbReference type="EMBL" id="JWZT01004146">
    <property type="protein sequence ID" value="KII64643.1"/>
    <property type="molecule type" value="Genomic_DNA"/>
</dbReference>